<feature type="transmembrane region" description="Helical" evidence="1">
    <location>
        <begin position="96"/>
        <end position="117"/>
    </location>
</feature>
<protein>
    <recommendedName>
        <fullName evidence="4">DUF3021 domain-containing protein</fullName>
    </recommendedName>
</protein>
<organism evidence="2 3">
    <name type="scientific">Companilactobacillus bobalius DSM 19674</name>
    <dbReference type="NCBI Taxonomy" id="1423788"/>
    <lineage>
        <taxon>Bacteria</taxon>
        <taxon>Bacillati</taxon>
        <taxon>Bacillota</taxon>
        <taxon>Bacilli</taxon>
        <taxon>Lactobacillales</taxon>
        <taxon>Lactobacillaceae</taxon>
        <taxon>Companilactobacillus</taxon>
        <taxon>Companilactobacillus bobalius</taxon>
    </lineage>
</organism>
<dbReference type="STRING" id="1423788.FC78_GL002413"/>
<keyword evidence="3" id="KW-1185">Reference proteome</keyword>
<evidence type="ECO:0000313" key="2">
    <source>
        <dbReference type="EMBL" id="KRK82406.1"/>
    </source>
</evidence>
<keyword evidence="1" id="KW-0812">Transmembrane</keyword>
<dbReference type="SUPFAM" id="SSF103473">
    <property type="entry name" value="MFS general substrate transporter"/>
    <property type="match status" value="1"/>
</dbReference>
<feature type="transmembrane region" description="Helical" evidence="1">
    <location>
        <begin position="63"/>
        <end position="84"/>
    </location>
</feature>
<keyword evidence="1" id="KW-0472">Membrane</keyword>
<evidence type="ECO:0000256" key="1">
    <source>
        <dbReference type="SAM" id="Phobius"/>
    </source>
</evidence>
<evidence type="ECO:0008006" key="4">
    <source>
        <dbReference type="Google" id="ProtNLM"/>
    </source>
</evidence>
<dbReference type="EMBL" id="AZDY01000038">
    <property type="protein sequence ID" value="KRK82406.1"/>
    <property type="molecule type" value="Genomic_DNA"/>
</dbReference>
<dbReference type="AlphaFoldDB" id="A0A0R1KFW6"/>
<evidence type="ECO:0000313" key="3">
    <source>
        <dbReference type="Proteomes" id="UP000051515"/>
    </source>
</evidence>
<accession>A0A0R1KFW6</accession>
<keyword evidence="1" id="KW-1133">Transmembrane helix</keyword>
<sequence>MIKQYKNRFIQGTLLTIIWIVFLTGFTRQTMEVTFFWNILLISVSLSLIFGVIYPYIWNYSTWIAPISIILSSVINFLTGYFVLYLYSKILFHLTLPYWLVILCVTILLHVIFFYFYRKYQNEKMARELNQLRQR</sequence>
<feature type="transmembrane region" description="Helical" evidence="1">
    <location>
        <begin position="35"/>
        <end position="56"/>
    </location>
</feature>
<dbReference type="Proteomes" id="UP000051515">
    <property type="component" value="Unassembled WGS sequence"/>
</dbReference>
<dbReference type="InterPro" id="IPR036259">
    <property type="entry name" value="MFS_trans_sf"/>
</dbReference>
<proteinExistence type="predicted"/>
<gene>
    <name evidence="2" type="ORF">FC78_GL002413</name>
</gene>
<comment type="caution">
    <text evidence="2">The sequence shown here is derived from an EMBL/GenBank/DDBJ whole genome shotgun (WGS) entry which is preliminary data.</text>
</comment>
<dbReference type="PATRIC" id="fig|1423788.3.peg.2484"/>
<feature type="transmembrane region" description="Helical" evidence="1">
    <location>
        <begin position="12"/>
        <end position="29"/>
    </location>
</feature>
<reference evidence="2 3" key="1">
    <citation type="journal article" date="2015" name="Genome Announc.">
        <title>Expanding the biotechnology potential of lactobacilli through comparative genomics of 213 strains and associated genera.</title>
        <authorList>
            <person name="Sun Z."/>
            <person name="Harris H.M."/>
            <person name="McCann A."/>
            <person name="Guo C."/>
            <person name="Argimon S."/>
            <person name="Zhang W."/>
            <person name="Yang X."/>
            <person name="Jeffery I.B."/>
            <person name="Cooney J.C."/>
            <person name="Kagawa T.F."/>
            <person name="Liu W."/>
            <person name="Song Y."/>
            <person name="Salvetti E."/>
            <person name="Wrobel A."/>
            <person name="Rasinkangas P."/>
            <person name="Parkhill J."/>
            <person name="Rea M.C."/>
            <person name="O'Sullivan O."/>
            <person name="Ritari J."/>
            <person name="Douillard F.P."/>
            <person name="Paul Ross R."/>
            <person name="Yang R."/>
            <person name="Briner A.E."/>
            <person name="Felis G.E."/>
            <person name="de Vos W.M."/>
            <person name="Barrangou R."/>
            <person name="Klaenhammer T.R."/>
            <person name="Caufield P.W."/>
            <person name="Cui Y."/>
            <person name="Zhang H."/>
            <person name="O'Toole P.W."/>
        </authorList>
    </citation>
    <scope>NUCLEOTIDE SEQUENCE [LARGE SCALE GENOMIC DNA]</scope>
    <source>
        <strain evidence="2 3">DSM 19674</strain>
    </source>
</reference>
<name>A0A0R1KFW6_9LACO</name>